<dbReference type="PANTHER" id="PTHR14136">
    <property type="entry name" value="BTB_POZ DOMAIN-CONTAINING PROTEIN KCTD9"/>
    <property type="match status" value="1"/>
</dbReference>
<name>A0ABN9UIC6_9DINO</name>
<dbReference type="InterPro" id="IPR022751">
    <property type="entry name" value="Alpha_mannosyltransferase"/>
</dbReference>
<sequence>MQDDPAAPEEPHYCSDGLPWEECRRYLHSERRALARFLAQLERERPPPPGSAAMQGRGIVMSGGPGHVLMALANLEVLRRVHNSSLPVEFWHAFELAEPHCEALALLGASCRELQVPGVYPEWQTTTPAILSSSFREVLCATEPYASRSTQTWSHHSVLGSVLASVCSFLLSPSFSCLPCGCEDAARTASETLLAVWSLLVSLCLPSTLPVWLWCLPLPLPDFGLAIGWCSWDLGLHSERLFETERYRSTGALFWPDLWGMGCKNKWGATAWPEHVNWHLLDLRHNSSDIHCTAEHEAGHLLVDRARHWKPLCLAHYLATRDFFARVMHGYKDVFRFAWLKLGASGWLSPARPGLVGGVLVDGRFLGPHLVHFWPPGDVQLGVAELGGRPEPLYVHQKKKPGRLWHELASFTAPLGECPPLYSVGPFRAEHGHSELWLLSERYPALLGRLRAVEDAWEKGWSDARRRLLADPRTPLEQTGLAAGGPASDPRFTQFLQTLKACPCDYGNNLWFGLISAMCGAQGLGPAVSAACPRVLAAPLDASACPVGFLALALWCSQDMLRRGEARSAAAAAAVVAELLPGVAECLGHSFWPLELQDLRDFVGALPGPGSSGAEGPRGGAPPPPAGPAPLWAGSFRLPARRLARFPRYHRRCLPLPDPACWALSGVQGDRWSEQPQLSCLYCCDPNFADRAWRALCFDSAFTEDRCCRVSEAVGERAPVAGALIKSAMRLVRFLMKLSNESVVVELKNSTIVQGTVTGVDMSMNTHMKNIKFTVKGKPPVSMDHLTIRGNNIRYVILPDSIPLDTLLVDDSKRLPKAGKELPLRAPLAGARLAACCVSPTLARPSAGARGGGLPAPLRVWAGRAPSAFAKALGLPVRIHRPLRAQRLQREAAARQPGELPKPQPATLLRLQAAAQWAGEALGPRQLHELRQPGVRDVLVAVATLLGGVRAVLAQPLDTLPGRLWGFRPEAVTPEQFERLCGLLRRPALQEGAHPPCPRTGRVRGAAPLAEWCWAAAEHLRREHFPEPEPEGGRTSPALESVCSPRSTVLVRPRPAQLQLLSMDGRPVSARSVVGRGRLTIQTGPEVSERRSSGAEPRGPSPAYTDRLDSDLEMYVPISLKGSGKIRPSPLASDLPAGTRDLKGVSLEGAEMEDADLGMMKLDGARACNAKLDRAKMRGVVVVTGADFEGASMKDTQLRHSDFRGCNFKGTAMSNADLSEAKATGGSFESAVMDGASLVNGEFTGVSFRGAFLLNAALFAAKFTDCDFRDADLRSARCEGARFSNCTFPSAVLDGASLLKVVFTACEMVRCSLQNVNLNASTIDDTDLTGCRLNSATLKAAQLNRVNLKEASMVKVTALEAVVRCSSLDRADLRSVDLTGSHLRECTLDGANLTSAVLVKPLKWQSNTMVRVQMQGANAEGAQLYKCDFSGANLTEAKLSGARLVDSKLEKADLGLATAIRTDFSGCKCAEAKMEGISAEGADWVDADLSSINGTAGIFSDGNFLNAKLLNAQLGGAKMRVANFNNADLTGVMAENADLTECGMRKARITRISLKGALLDKANLRGAHGQDACLSGVRIAGADLGDVDLPGLDLRDAKAPQMMALGAQLRGADLRGSLLLDLSAGHASLEGAELSGTVLKDARLGDVDFTRAVLKGAVLMGAVLVGAKLSRANFTEASLQNADLTKASGTDVVFARAHLQDAKMHAVRLPGADFVGATLQNTMLHRAHLDNATFERAKLFQAELDHAKGLSVRFLEASLWRASLKKADFKEADLRKADLTQAEASHAIFDRALAVSSCLSGADLTGCSMRACDLSDAVLAKAHLKDADLTEVLLNGADLSGAVLANCKMARADVRRCRVDLAELRKACENLKDALMDGETPLM</sequence>
<dbReference type="SUPFAM" id="SSF50182">
    <property type="entry name" value="Sm-like ribonucleoproteins"/>
    <property type="match status" value="1"/>
</dbReference>
<reference evidence="5" key="1">
    <citation type="submission" date="2023-10" db="EMBL/GenBank/DDBJ databases">
        <authorList>
            <person name="Chen Y."/>
            <person name="Shah S."/>
            <person name="Dougan E. K."/>
            <person name="Thang M."/>
            <person name="Chan C."/>
        </authorList>
    </citation>
    <scope>NUCLEOTIDE SEQUENCE [LARGE SCALE GENOMIC DNA]</scope>
</reference>
<feature type="region of interest" description="Disordered" evidence="3">
    <location>
        <begin position="1071"/>
        <end position="1108"/>
    </location>
</feature>
<dbReference type="PANTHER" id="PTHR14136:SF17">
    <property type="entry name" value="BTB_POZ DOMAIN-CONTAINING PROTEIN KCTD9"/>
    <property type="match status" value="1"/>
</dbReference>
<dbReference type="InterPro" id="IPR001646">
    <property type="entry name" value="5peptide_repeat"/>
</dbReference>
<dbReference type="Gene3D" id="2.30.30.100">
    <property type="match status" value="1"/>
</dbReference>
<comment type="similarity">
    <text evidence="1">Belongs to the MNN1/MNT family.</text>
</comment>
<evidence type="ECO:0000256" key="3">
    <source>
        <dbReference type="SAM" id="MobiDB-lite"/>
    </source>
</evidence>
<evidence type="ECO:0000256" key="1">
    <source>
        <dbReference type="ARBA" id="ARBA00009105"/>
    </source>
</evidence>
<dbReference type="InterPro" id="IPR010920">
    <property type="entry name" value="LSM_dom_sf"/>
</dbReference>
<dbReference type="SMART" id="SM00651">
    <property type="entry name" value="Sm"/>
    <property type="match status" value="1"/>
</dbReference>
<evidence type="ECO:0000313" key="5">
    <source>
        <dbReference type="EMBL" id="CAK0859437.1"/>
    </source>
</evidence>
<organism evidence="5 6">
    <name type="scientific">Prorocentrum cordatum</name>
    <dbReference type="NCBI Taxonomy" id="2364126"/>
    <lineage>
        <taxon>Eukaryota</taxon>
        <taxon>Sar</taxon>
        <taxon>Alveolata</taxon>
        <taxon>Dinophyceae</taxon>
        <taxon>Prorocentrales</taxon>
        <taxon>Prorocentraceae</taxon>
        <taxon>Prorocentrum</taxon>
    </lineage>
</organism>
<dbReference type="Pfam" id="PF11051">
    <property type="entry name" value="Mannosyl_trans3"/>
    <property type="match status" value="1"/>
</dbReference>
<keyword evidence="6" id="KW-1185">Reference proteome</keyword>
<protein>
    <recommendedName>
        <fullName evidence="4">Sm domain-containing protein</fullName>
    </recommendedName>
</protein>
<dbReference type="InterPro" id="IPR034102">
    <property type="entry name" value="Sm_D1"/>
</dbReference>
<dbReference type="Pfam" id="PF13599">
    <property type="entry name" value="Pentapeptide_4"/>
    <property type="match status" value="1"/>
</dbReference>
<dbReference type="Pfam" id="PF01423">
    <property type="entry name" value="LSM"/>
    <property type="match status" value="1"/>
</dbReference>
<dbReference type="CDD" id="cd01724">
    <property type="entry name" value="Sm_D1"/>
    <property type="match status" value="1"/>
</dbReference>
<evidence type="ECO:0000313" key="6">
    <source>
        <dbReference type="Proteomes" id="UP001189429"/>
    </source>
</evidence>
<dbReference type="EMBL" id="CAUYUJ010015903">
    <property type="protein sequence ID" value="CAK0859437.1"/>
    <property type="molecule type" value="Genomic_DNA"/>
</dbReference>
<dbReference type="SUPFAM" id="SSF141571">
    <property type="entry name" value="Pentapeptide repeat-like"/>
    <property type="match status" value="6"/>
</dbReference>
<dbReference type="InterPro" id="IPR047575">
    <property type="entry name" value="Sm"/>
</dbReference>
<dbReference type="Proteomes" id="UP001189429">
    <property type="component" value="Unassembled WGS sequence"/>
</dbReference>
<proteinExistence type="inferred from homology"/>
<feature type="domain" description="Sm" evidence="4">
    <location>
        <begin position="730"/>
        <end position="802"/>
    </location>
</feature>
<dbReference type="InterPro" id="IPR001163">
    <property type="entry name" value="Sm_dom_euk/arc"/>
</dbReference>
<comment type="caution">
    <text evidence="5">The sequence shown here is derived from an EMBL/GenBank/DDBJ whole genome shotgun (WGS) entry which is preliminary data.</text>
</comment>
<keyword evidence="2" id="KW-0808">Transferase</keyword>
<evidence type="ECO:0000256" key="2">
    <source>
        <dbReference type="ARBA" id="ARBA00022679"/>
    </source>
</evidence>
<dbReference type="InterPro" id="IPR051082">
    <property type="entry name" value="Pentapeptide-BTB/POZ_domain"/>
</dbReference>
<dbReference type="Gene3D" id="2.160.20.80">
    <property type="entry name" value="E3 ubiquitin-protein ligase SopA"/>
    <property type="match status" value="5"/>
</dbReference>
<gene>
    <name evidence="5" type="ORF">PCOR1329_LOCUS48807</name>
</gene>
<accession>A0ABN9UIC6</accession>
<dbReference type="Pfam" id="PF00805">
    <property type="entry name" value="Pentapeptide"/>
    <property type="match status" value="9"/>
</dbReference>
<dbReference type="PROSITE" id="PS52002">
    <property type="entry name" value="SM"/>
    <property type="match status" value="1"/>
</dbReference>
<evidence type="ECO:0000259" key="4">
    <source>
        <dbReference type="PROSITE" id="PS52002"/>
    </source>
</evidence>